<dbReference type="Pfam" id="PF09177">
    <property type="entry name" value="STX6_10_61_N"/>
    <property type="match status" value="1"/>
</dbReference>
<organism evidence="14 15">
    <name type="scientific">Gonapodya prolifera (strain JEL478)</name>
    <name type="common">Monoblepharis prolifera</name>
    <dbReference type="NCBI Taxonomy" id="1344416"/>
    <lineage>
        <taxon>Eukaryota</taxon>
        <taxon>Fungi</taxon>
        <taxon>Fungi incertae sedis</taxon>
        <taxon>Chytridiomycota</taxon>
        <taxon>Chytridiomycota incertae sedis</taxon>
        <taxon>Monoblepharidomycetes</taxon>
        <taxon>Monoblepharidales</taxon>
        <taxon>Gonapodyaceae</taxon>
        <taxon>Gonapodya</taxon>
    </lineage>
</organism>
<keyword evidence="7 11" id="KW-0175">Coiled coil</keyword>
<dbReference type="OrthoDB" id="546861at2759"/>
<dbReference type="FunFam" id="1.20.58.90:FF:000004">
    <property type="entry name" value="Syntaxin 10"/>
    <property type="match status" value="1"/>
</dbReference>
<keyword evidence="15" id="KW-1185">Reference proteome</keyword>
<evidence type="ECO:0000256" key="4">
    <source>
        <dbReference type="ARBA" id="ARBA00022927"/>
    </source>
</evidence>
<evidence type="ECO:0000256" key="11">
    <source>
        <dbReference type="SAM" id="Coils"/>
    </source>
</evidence>
<dbReference type="FunFam" id="1.20.5.110:FF:000006">
    <property type="entry name" value="Syntaxin 6"/>
    <property type="match status" value="1"/>
</dbReference>
<dbReference type="Gene3D" id="1.20.5.110">
    <property type="match status" value="1"/>
</dbReference>
<feature type="coiled-coil region" evidence="11">
    <location>
        <begin position="46"/>
        <end position="73"/>
    </location>
</feature>
<evidence type="ECO:0000256" key="5">
    <source>
        <dbReference type="ARBA" id="ARBA00022989"/>
    </source>
</evidence>
<keyword evidence="5 12" id="KW-1133">Transmembrane helix</keyword>
<comment type="similarity">
    <text evidence="1">Belongs to the syntaxin family.</text>
</comment>
<proteinExistence type="inferred from homology"/>
<feature type="transmembrane region" description="Helical" evidence="12">
    <location>
        <begin position="220"/>
        <end position="240"/>
    </location>
</feature>
<evidence type="ECO:0000256" key="8">
    <source>
        <dbReference type="ARBA" id="ARBA00023136"/>
    </source>
</evidence>
<evidence type="ECO:0000256" key="7">
    <source>
        <dbReference type="ARBA" id="ARBA00023054"/>
    </source>
</evidence>
<dbReference type="InterPro" id="IPR010989">
    <property type="entry name" value="SNARE"/>
</dbReference>
<reference evidence="14 15" key="1">
    <citation type="journal article" date="2015" name="Genome Biol. Evol.">
        <title>Phylogenomic analyses indicate that early fungi evolved digesting cell walls of algal ancestors of land plants.</title>
        <authorList>
            <person name="Chang Y."/>
            <person name="Wang S."/>
            <person name="Sekimoto S."/>
            <person name="Aerts A.L."/>
            <person name="Choi C."/>
            <person name="Clum A."/>
            <person name="LaButti K.M."/>
            <person name="Lindquist E.A."/>
            <person name="Yee Ngan C."/>
            <person name="Ohm R.A."/>
            <person name="Salamov A.A."/>
            <person name="Grigoriev I.V."/>
            <person name="Spatafora J.W."/>
            <person name="Berbee M.L."/>
        </authorList>
    </citation>
    <scope>NUCLEOTIDE SEQUENCE [LARGE SCALE GENOMIC DNA]</scope>
    <source>
        <strain evidence="14 15">JEL478</strain>
    </source>
</reference>
<feature type="domain" description="T-SNARE coiled-coil homology" evidence="13">
    <location>
        <begin position="149"/>
        <end position="211"/>
    </location>
</feature>
<evidence type="ECO:0000313" key="15">
    <source>
        <dbReference type="Proteomes" id="UP000070544"/>
    </source>
</evidence>
<protein>
    <recommendedName>
        <fullName evidence="10">t-SNARE affecting a late Golgi compartment protein 1</fullName>
    </recommendedName>
</protein>
<dbReference type="InterPro" id="IPR015260">
    <property type="entry name" value="Syntaxin-6/10/61_N"/>
</dbReference>
<dbReference type="GO" id="GO:0005794">
    <property type="term" value="C:Golgi apparatus"/>
    <property type="evidence" value="ECO:0007669"/>
    <property type="project" value="UniProtKB-SubCell"/>
</dbReference>
<dbReference type="SUPFAM" id="SSF47661">
    <property type="entry name" value="t-snare proteins"/>
    <property type="match status" value="1"/>
</dbReference>
<gene>
    <name evidence="14" type="ORF">M427DRAFT_110467</name>
</gene>
<evidence type="ECO:0000256" key="3">
    <source>
        <dbReference type="ARBA" id="ARBA00022692"/>
    </source>
</evidence>
<dbReference type="GO" id="GO:0048193">
    <property type="term" value="P:Golgi vesicle transport"/>
    <property type="evidence" value="ECO:0007669"/>
    <property type="project" value="InterPro"/>
</dbReference>
<evidence type="ECO:0000256" key="12">
    <source>
        <dbReference type="SAM" id="Phobius"/>
    </source>
</evidence>
<dbReference type="AlphaFoldDB" id="A0A139ALC4"/>
<comment type="subcellular location">
    <subcellularLocation>
        <location evidence="9">Golgi apparatus</location>
        <location evidence="9">trans-Golgi network membrane</location>
        <topology evidence="9">Single-pass type IV membrane protein</topology>
    </subcellularLocation>
</comment>
<dbReference type="STRING" id="1344416.A0A139ALC4"/>
<accession>A0A139ALC4</accession>
<dbReference type="Proteomes" id="UP000070544">
    <property type="component" value="Unassembled WGS sequence"/>
</dbReference>
<evidence type="ECO:0000256" key="6">
    <source>
        <dbReference type="ARBA" id="ARBA00023034"/>
    </source>
</evidence>
<keyword evidence="8 12" id="KW-0472">Membrane</keyword>
<evidence type="ECO:0000259" key="13">
    <source>
        <dbReference type="PROSITE" id="PS50192"/>
    </source>
</evidence>
<evidence type="ECO:0000256" key="1">
    <source>
        <dbReference type="ARBA" id="ARBA00009063"/>
    </source>
</evidence>
<dbReference type="InterPro" id="IPR000727">
    <property type="entry name" value="T_SNARE_dom"/>
</dbReference>
<keyword evidence="4" id="KW-0653">Protein transport</keyword>
<dbReference type="PANTHER" id="PTHR12791">
    <property type="entry name" value="GOLGI SNARE BET1-RELATED"/>
    <property type="match status" value="1"/>
</dbReference>
<dbReference type="OMA" id="EHDPYRF"/>
<keyword evidence="6" id="KW-0333">Golgi apparatus</keyword>
<dbReference type="SUPFAM" id="SSF58038">
    <property type="entry name" value="SNARE fusion complex"/>
    <property type="match status" value="1"/>
</dbReference>
<keyword evidence="2" id="KW-0813">Transport</keyword>
<dbReference type="GO" id="GO:0015031">
    <property type="term" value="P:protein transport"/>
    <property type="evidence" value="ECO:0007669"/>
    <property type="project" value="UniProtKB-KW"/>
</dbReference>
<evidence type="ECO:0000256" key="9">
    <source>
        <dbReference type="ARBA" id="ARBA00037801"/>
    </source>
</evidence>
<evidence type="ECO:0000256" key="10">
    <source>
        <dbReference type="ARBA" id="ARBA00073343"/>
    </source>
</evidence>
<evidence type="ECO:0000256" key="2">
    <source>
        <dbReference type="ARBA" id="ARBA00022448"/>
    </source>
</evidence>
<dbReference type="Gene3D" id="1.20.58.90">
    <property type="match status" value="1"/>
</dbReference>
<evidence type="ECO:0000313" key="14">
    <source>
        <dbReference type="EMBL" id="KXS17344.1"/>
    </source>
</evidence>
<keyword evidence="3 12" id="KW-0812">Transmembrane</keyword>
<dbReference type="EMBL" id="KQ965747">
    <property type="protein sequence ID" value="KXS17344.1"/>
    <property type="molecule type" value="Genomic_DNA"/>
</dbReference>
<dbReference type="CDD" id="cd15851">
    <property type="entry name" value="SNARE_Syntaxin6"/>
    <property type="match status" value="1"/>
</dbReference>
<name>A0A139ALC4_GONPJ</name>
<dbReference type="SMART" id="SM00397">
    <property type="entry name" value="t_SNARE"/>
    <property type="match status" value="1"/>
</dbReference>
<dbReference type="PROSITE" id="PS50192">
    <property type="entry name" value="T_SNARE"/>
    <property type="match status" value="1"/>
</dbReference>
<sequence length="241" mass="25916">MEDPFYAVRDDIDSSLASANALHSRLSSLLLSPSNPSSKAELSRTAAQLGQTLTVIEEDLVELREAVKASEADPKRFRLDLREVSSRKQWVERAGTRVREMRQLVVAAGTGGAAGAAGAGAGAAKRDGVAVGLSNPPLPTAQEMKMTQQHLMRTQDAQLEGVLSTVNTLKHVAVAMGEEVDDQRRLLEDLDTQVDTTGGKLAVAMRRAKKVLEETKNDKGMMTIVCLGVVFLILLVLVIVT</sequence>
<dbReference type="GO" id="GO:0016020">
    <property type="term" value="C:membrane"/>
    <property type="evidence" value="ECO:0007669"/>
    <property type="project" value="InterPro"/>
</dbReference>
<dbReference type="CDD" id="cd21442">
    <property type="entry name" value="SNARE_NTD_STX6-like"/>
    <property type="match status" value="1"/>
</dbReference>